<comment type="caution">
    <text evidence="1">The sequence shown here is derived from an EMBL/GenBank/DDBJ whole genome shotgun (WGS) entry which is preliminary data.</text>
</comment>
<sequence>MISLSGLNTRMGLQLVDATRDRQLDMIRDSAEDKRAIAAFEERIGNVFSVDQLMEDRELYVFTMKAFGLEDQIFGKAMVEKILKSDPDDPKSLVNRLTDPRFREMHEVMGFVDEGQNNLNTFSTSWQSDMVDRYVEQRFESAQAEQNEKVGTVLEFRRKAGEIKNWFDVLKDKDLSEFMRTALGVPASAAGLDIDKQADLFRQKFDLADFKNPAELEKLERKYVAISDAKAGVQASANAALSLMNAAVSAGAGGRFTPITLDISAITALPRRTY</sequence>
<dbReference type="Proteomes" id="UP000025047">
    <property type="component" value="Unassembled WGS sequence"/>
</dbReference>
<gene>
    <name evidence="1" type="ORF">Lokhon_00208</name>
</gene>
<dbReference type="STRING" id="1122180.Lokhon_00208"/>
<dbReference type="HOGENOM" id="CLU_074035_0_0_5"/>
<dbReference type="SUPFAM" id="SSF158837">
    <property type="entry name" value="AGR C 984p-like"/>
    <property type="match status" value="1"/>
</dbReference>
<reference evidence="1 2" key="1">
    <citation type="submission" date="2013-03" db="EMBL/GenBank/DDBJ databases">
        <authorList>
            <person name="Fiebig A."/>
            <person name="Goeker M."/>
            <person name="Klenk H.-P.P."/>
        </authorList>
    </citation>
    <scope>NUCLEOTIDE SEQUENCE [LARGE SCALE GENOMIC DNA]</scope>
    <source>
        <strain evidence="1 2">DSM 17492</strain>
    </source>
</reference>
<dbReference type="Pfam" id="PF06748">
    <property type="entry name" value="DUF1217"/>
    <property type="match status" value="1"/>
</dbReference>
<keyword evidence="1" id="KW-0969">Cilium</keyword>
<protein>
    <submittedName>
        <fullName evidence="1">Flagellar basal-body rod protein FlgF</fullName>
    </submittedName>
</protein>
<dbReference type="Gene3D" id="1.10.3700.10">
    <property type="entry name" value="AGR C 984p-like"/>
    <property type="match status" value="1"/>
</dbReference>
<dbReference type="eggNOG" id="ENOG502ZBJH">
    <property type="taxonomic scope" value="Bacteria"/>
</dbReference>
<dbReference type="InterPro" id="IPR010626">
    <property type="entry name" value="DUF1217"/>
</dbReference>
<dbReference type="RefSeq" id="WP_017929981.1">
    <property type="nucleotide sequence ID" value="NZ_KB823007.1"/>
</dbReference>
<dbReference type="EMBL" id="APGJ01000001">
    <property type="protein sequence ID" value="EYD73655.1"/>
    <property type="molecule type" value="Genomic_DNA"/>
</dbReference>
<organism evidence="1 2">
    <name type="scientific">Limimaricola hongkongensis DSM 17492</name>
    <dbReference type="NCBI Taxonomy" id="1122180"/>
    <lineage>
        <taxon>Bacteria</taxon>
        <taxon>Pseudomonadati</taxon>
        <taxon>Pseudomonadota</taxon>
        <taxon>Alphaproteobacteria</taxon>
        <taxon>Rhodobacterales</taxon>
        <taxon>Paracoccaceae</taxon>
        <taxon>Limimaricola</taxon>
    </lineage>
</organism>
<name>A0A017HH68_9RHOB</name>
<evidence type="ECO:0000313" key="1">
    <source>
        <dbReference type="EMBL" id="EYD73655.1"/>
    </source>
</evidence>
<keyword evidence="2" id="KW-1185">Reference proteome</keyword>
<dbReference type="OrthoDB" id="7824597at2"/>
<dbReference type="AlphaFoldDB" id="A0A017HH68"/>
<keyword evidence="1" id="KW-0282">Flagellum</keyword>
<evidence type="ECO:0000313" key="2">
    <source>
        <dbReference type="Proteomes" id="UP000025047"/>
    </source>
</evidence>
<keyword evidence="1" id="KW-0966">Cell projection</keyword>
<dbReference type="InterPro" id="IPR023157">
    <property type="entry name" value="AGR-C-984p-like_sf"/>
</dbReference>
<dbReference type="PATRIC" id="fig|1122180.6.peg.214"/>
<accession>A0A017HH68</accession>
<proteinExistence type="predicted"/>